<keyword evidence="6 7" id="KW-0012">Acyltransferase</keyword>
<feature type="region of interest" description="Disordered" evidence="8">
    <location>
        <begin position="19"/>
        <end position="58"/>
    </location>
</feature>
<dbReference type="GO" id="GO:0019706">
    <property type="term" value="F:protein-cysteine S-palmitoyltransferase activity"/>
    <property type="evidence" value="ECO:0007669"/>
    <property type="project" value="UniProtKB-EC"/>
</dbReference>
<dbReference type="GO" id="GO:0005794">
    <property type="term" value="C:Golgi apparatus"/>
    <property type="evidence" value="ECO:0007669"/>
    <property type="project" value="TreeGrafter"/>
</dbReference>
<dbReference type="EMBL" id="CAJNIZ010035258">
    <property type="protein sequence ID" value="CAE7558339.1"/>
    <property type="molecule type" value="Genomic_DNA"/>
</dbReference>
<feature type="transmembrane region" description="Helical" evidence="7">
    <location>
        <begin position="99"/>
        <end position="120"/>
    </location>
</feature>
<feature type="transmembrane region" description="Helical" evidence="7">
    <location>
        <begin position="171"/>
        <end position="197"/>
    </location>
</feature>
<evidence type="ECO:0000313" key="10">
    <source>
        <dbReference type="EMBL" id="CAE7558339.1"/>
    </source>
</evidence>
<evidence type="ECO:0000259" key="9">
    <source>
        <dbReference type="Pfam" id="PF01529"/>
    </source>
</evidence>
<dbReference type="InterPro" id="IPR039859">
    <property type="entry name" value="PFA4/ZDH16/20/ERF2-like"/>
</dbReference>
<evidence type="ECO:0000256" key="8">
    <source>
        <dbReference type="SAM" id="MobiDB-lite"/>
    </source>
</evidence>
<evidence type="ECO:0000256" key="4">
    <source>
        <dbReference type="ARBA" id="ARBA00022989"/>
    </source>
</evidence>
<keyword evidence="2 7" id="KW-0808">Transferase</keyword>
<dbReference type="GO" id="GO:0006612">
    <property type="term" value="P:protein targeting to membrane"/>
    <property type="evidence" value="ECO:0007669"/>
    <property type="project" value="TreeGrafter"/>
</dbReference>
<evidence type="ECO:0000256" key="3">
    <source>
        <dbReference type="ARBA" id="ARBA00022692"/>
    </source>
</evidence>
<evidence type="ECO:0000256" key="6">
    <source>
        <dbReference type="ARBA" id="ARBA00023315"/>
    </source>
</evidence>
<reference evidence="10" key="1">
    <citation type="submission" date="2021-02" db="EMBL/GenBank/DDBJ databases">
        <authorList>
            <person name="Dougan E. K."/>
            <person name="Rhodes N."/>
            <person name="Thang M."/>
            <person name="Chan C."/>
        </authorList>
    </citation>
    <scope>NUCLEOTIDE SEQUENCE</scope>
</reference>
<evidence type="ECO:0000256" key="7">
    <source>
        <dbReference type="RuleBase" id="RU079119"/>
    </source>
</evidence>
<dbReference type="GO" id="GO:0005783">
    <property type="term" value="C:endoplasmic reticulum"/>
    <property type="evidence" value="ECO:0007669"/>
    <property type="project" value="TreeGrafter"/>
</dbReference>
<sequence length="315" mass="35456">MQAMQAPVVQQKIHAHVPVPSAPPAFESSKRLGDKEACNDPEEACDEDKFGEENKGPEKSECWKPVLPAALSVSTFLGGVAVSLVQIPMLTELTGWPFAVLFGIAVAIYGVTLLCMLWVARADPGQVTDDVEGELPKRTHKSWLYPKPVRRYDHYCRWLQNVVGLLNHREFMVMLIGLTLIATLGVLIDPYLVVLAYERAGIQIIRDVVLLLHWVYSLILLFYEGKIFMIHVGLISRNETAQEWKQNKHYVVHNTSKGDNVPVESLSDSDEYNEFFDKGAFTYSPQANSLDKGCPTNCFNFWCEPRWPAAVKGDF</sequence>
<keyword evidence="11" id="KW-1185">Reference proteome</keyword>
<comment type="domain">
    <text evidence="7">The DHHC domain is required for palmitoyltransferase activity.</text>
</comment>
<comment type="catalytic activity">
    <reaction evidence="7">
        <text>L-cysteinyl-[protein] + hexadecanoyl-CoA = S-hexadecanoyl-L-cysteinyl-[protein] + CoA</text>
        <dbReference type="Rhea" id="RHEA:36683"/>
        <dbReference type="Rhea" id="RHEA-COMP:10131"/>
        <dbReference type="Rhea" id="RHEA-COMP:11032"/>
        <dbReference type="ChEBI" id="CHEBI:29950"/>
        <dbReference type="ChEBI" id="CHEBI:57287"/>
        <dbReference type="ChEBI" id="CHEBI:57379"/>
        <dbReference type="ChEBI" id="CHEBI:74151"/>
        <dbReference type="EC" id="2.3.1.225"/>
    </reaction>
</comment>
<feature type="transmembrane region" description="Helical" evidence="7">
    <location>
        <begin position="204"/>
        <end position="223"/>
    </location>
</feature>
<comment type="caution">
    <text evidence="10">The sequence shown here is derived from an EMBL/GenBank/DDBJ whole genome shotgun (WGS) entry which is preliminary data.</text>
</comment>
<keyword evidence="5 7" id="KW-0472">Membrane</keyword>
<protein>
    <recommendedName>
        <fullName evidence="7">Palmitoyltransferase</fullName>
        <ecNumber evidence="7">2.3.1.225</ecNumber>
    </recommendedName>
</protein>
<evidence type="ECO:0000313" key="11">
    <source>
        <dbReference type="Proteomes" id="UP000649617"/>
    </source>
</evidence>
<comment type="similarity">
    <text evidence="7">Belongs to the DHHC palmitoyltransferase family.</text>
</comment>
<comment type="subcellular location">
    <subcellularLocation>
        <location evidence="1">Membrane</location>
        <topology evidence="1">Multi-pass membrane protein</topology>
    </subcellularLocation>
</comment>
<dbReference type="PROSITE" id="PS50216">
    <property type="entry name" value="DHHC"/>
    <property type="match status" value="1"/>
</dbReference>
<accession>A0A812U6U2</accession>
<dbReference type="InterPro" id="IPR001594">
    <property type="entry name" value="Palmitoyltrfase_DHHC"/>
</dbReference>
<keyword evidence="4 7" id="KW-1133">Transmembrane helix</keyword>
<proteinExistence type="inferred from homology"/>
<keyword evidence="3 7" id="KW-0812">Transmembrane</keyword>
<dbReference type="EC" id="2.3.1.225" evidence="7"/>
<dbReference type="Pfam" id="PF01529">
    <property type="entry name" value="DHHC"/>
    <property type="match status" value="1"/>
</dbReference>
<name>A0A812U6U2_SYMPI</name>
<evidence type="ECO:0000256" key="5">
    <source>
        <dbReference type="ARBA" id="ARBA00023136"/>
    </source>
</evidence>
<dbReference type="GO" id="GO:0016020">
    <property type="term" value="C:membrane"/>
    <property type="evidence" value="ECO:0007669"/>
    <property type="project" value="UniProtKB-SubCell"/>
</dbReference>
<feature type="compositionally biased region" description="Basic and acidic residues" evidence="8">
    <location>
        <begin position="28"/>
        <end position="38"/>
    </location>
</feature>
<feature type="compositionally biased region" description="Basic and acidic residues" evidence="8">
    <location>
        <begin position="47"/>
        <end position="58"/>
    </location>
</feature>
<evidence type="ECO:0000256" key="1">
    <source>
        <dbReference type="ARBA" id="ARBA00004141"/>
    </source>
</evidence>
<organism evidence="10 11">
    <name type="scientific">Symbiodinium pilosum</name>
    <name type="common">Dinoflagellate</name>
    <dbReference type="NCBI Taxonomy" id="2952"/>
    <lineage>
        <taxon>Eukaryota</taxon>
        <taxon>Sar</taxon>
        <taxon>Alveolata</taxon>
        <taxon>Dinophyceae</taxon>
        <taxon>Suessiales</taxon>
        <taxon>Symbiodiniaceae</taxon>
        <taxon>Symbiodinium</taxon>
    </lineage>
</organism>
<dbReference type="Proteomes" id="UP000649617">
    <property type="component" value="Unassembled WGS sequence"/>
</dbReference>
<evidence type="ECO:0000256" key="2">
    <source>
        <dbReference type="ARBA" id="ARBA00022679"/>
    </source>
</evidence>
<feature type="domain" description="Palmitoyltransferase DHHC" evidence="9">
    <location>
        <begin position="135"/>
        <end position="247"/>
    </location>
</feature>
<gene>
    <name evidence="10" type="primary">ERF2</name>
    <name evidence="10" type="ORF">SPIL2461_LOCUS14894</name>
</gene>
<dbReference type="PANTHER" id="PTHR22883">
    <property type="entry name" value="ZINC FINGER DHHC DOMAIN CONTAINING PROTEIN"/>
    <property type="match status" value="1"/>
</dbReference>
<dbReference type="OrthoDB" id="6781668at2759"/>
<feature type="transmembrane region" description="Helical" evidence="7">
    <location>
        <begin position="66"/>
        <end position="87"/>
    </location>
</feature>
<dbReference type="AlphaFoldDB" id="A0A812U6U2"/>